<dbReference type="InterPro" id="IPR009241">
    <property type="entry name" value="HigB-like"/>
</dbReference>
<evidence type="ECO:0000313" key="2">
    <source>
        <dbReference type="Proteomes" id="UP000655287"/>
    </source>
</evidence>
<dbReference type="Pfam" id="PF05973">
    <property type="entry name" value="Gp49"/>
    <property type="match status" value="1"/>
</dbReference>
<organism evidence="1 2">
    <name type="scientific">Sphaerisporangium rufum</name>
    <dbReference type="NCBI Taxonomy" id="1381558"/>
    <lineage>
        <taxon>Bacteria</taxon>
        <taxon>Bacillati</taxon>
        <taxon>Actinomycetota</taxon>
        <taxon>Actinomycetes</taxon>
        <taxon>Streptosporangiales</taxon>
        <taxon>Streptosporangiaceae</taxon>
        <taxon>Sphaerisporangium</taxon>
    </lineage>
</organism>
<accession>A0A919R888</accession>
<dbReference type="EMBL" id="BOOU01000069">
    <property type="protein sequence ID" value="GII80236.1"/>
    <property type="molecule type" value="Genomic_DNA"/>
</dbReference>
<proteinExistence type="predicted"/>
<comment type="caution">
    <text evidence="1">The sequence shown here is derived from an EMBL/GenBank/DDBJ whole genome shotgun (WGS) entry which is preliminary data.</text>
</comment>
<sequence>MAWTIVLHDEVREWLREMRRSDRDTFDVLSSRGPSLGRPLVDTVRHSNLSNLKELRPGSQGATEVRILFAFDPSRRAIFLIGGDKSSNWQGWYNRAIPVAEDRYREHLKRAEGDREGERRH</sequence>
<gene>
    <name evidence="1" type="ORF">Sru01_52180</name>
</gene>
<protein>
    <recommendedName>
        <fullName evidence="3">Addiction module toxin RelE</fullName>
    </recommendedName>
</protein>
<reference evidence="1" key="1">
    <citation type="submission" date="2021-01" db="EMBL/GenBank/DDBJ databases">
        <title>Whole genome shotgun sequence of Sphaerisporangium rufum NBRC 109079.</title>
        <authorList>
            <person name="Komaki H."/>
            <person name="Tamura T."/>
        </authorList>
    </citation>
    <scope>NUCLEOTIDE SEQUENCE</scope>
    <source>
        <strain evidence="1">NBRC 109079</strain>
    </source>
</reference>
<evidence type="ECO:0000313" key="1">
    <source>
        <dbReference type="EMBL" id="GII80236.1"/>
    </source>
</evidence>
<dbReference type="Proteomes" id="UP000655287">
    <property type="component" value="Unassembled WGS sequence"/>
</dbReference>
<keyword evidence="2" id="KW-1185">Reference proteome</keyword>
<dbReference type="AlphaFoldDB" id="A0A919R888"/>
<evidence type="ECO:0008006" key="3">
    <source>
        <dbReference type="Google" id="ProtNLM"/>
    </source>
</evidence>
<name>A0A919R888_9ACTN</name>